<feature type="binding site" evidence="5">
    <location>
        <position position="147"/>
    </location>
    <ligand>
        <name>S-adenosyl-L-methionine</name>
        <dbReference type="ChEBI" id="CHEBI:59789"/>
    </ligand>
</feature>
<keyword evidence="3 5" id="KW-0949">S-adenosyl-L-methionine</keyword>
<dbReference type="InterPro" id="IPR040758">
    <property type="entry name" value="PrmC_N"/>
</dbReference>
<evidence type="ECO:0000313" key="10">
    <source>
        <dbReference type="Proteomes" id="UP000681317"/>
    </source>
</evidence>
<evidence type="ECO:0000256" key="5">
    <source>
        <dbReference type="HAMAP-Rule" id="MF_02126"/>
    </source>
</evidence>
<dbReference type="GO" id="GO:0032259">
    <property type="term" value="P:methylation"/>
    <property type="evidence" value="ECO:0007669"/>
    <property type="project" value="UniProtKB-KW"/>
</dbReference>
<dbReference type="InterPro" id="IPR029063">
    <property type="entry name" value="SAM-dependent_MTases_sf"/>
</dbReference>
<comment type="similarity">
    <text evidence="5">Belongs to the protein N5-glutamine methyltransferase family. PrmC subfamily.</text>
</comment>
<dbReference type="Pfam" id="PF05175">
    <property type="entry name" value="MTS"/>
    <property type="match status" value="1"/>
</dbReference>
<feature type="binding site" evidence="5">
    <location>
        <position position="175"/>
    </location>
    <ligand>
        <name>S-adenosyl-L-methionine</name>
        <dbReference type="ChEBI" id="CHEBI:59789"/>
    </ligand>
</feature>
<dbReference type="PANTHER" id="PTHR18895">
    <property type="entry name" value="HEMK METHYLTRANSFERASE"/>
    <property type="match status" value="1"/>
</dbReference>
<dbReference type="Gene3D" id="1.10.8.10">
    <property type="entry name" value="DNA helicase RuvA subunit, C-terminal domain"/>
    <property type="match status" value="1"/>
</dbReference>
<reference evidence="9 10" key="1">
    <citation type="submission" date="2021-03" db="EMBL/GenBank/DDBJ databases">
        <title>Complete Genome Sequences of Two Lysobacter Strains Isolated from Sea Water (Lysobacter caseinilyticus) and Soil (Lysobacter helvus) in South Korea.</title>
        <authorList>
            <person name="Watanabe Y."/>
            <person name="Arakawa K."/>
        </authorList>
    </citation>
    <scope>NUCLEOTIDE SEQUENCE [LARGE SCALE GENOMIC DNA]</scope>
    <source>
        <strain evidence="9 10">KVB24</strain>
    </source>
</reference>
<feature type="region of interest" description="Disordered" evidence="6">
    <location>
        <begin position="265"/>
        <end position="288"/>
    </location>
</feature>
<protein>
    <recommendedName>
        <fullName evidence="5">Release factor glutamine methyltransferase</fullName>
        <shortName evidence="5">RF MTase</shortName>
        <ecNumber evidence="5">2.1.1.297</ecNumber>
    </recommendedName>
    <alternativeName>
        <fullName evidence="5">N5-glutamine methyltransferase PrmC</fullName>
    </alternativeName>
    <alternativeName>
        <fullName evidence="5">Protein-(glutamine-N5) MTase PrmC</fullName>
    </alternativeName>
    <alternativeName>
        <fullName evidence="5">Protein-glutamine N-methyltransferase PrmC</fullName>
    </alternativeName>
</protein>
<evidence type="ECO:0000256" key="2">
    <source>
        <dbReference type="ARBA" id="ARBA00022679"/>
    </source>
</evidence>
<dbReference type="NCBIfam" id="TIGR00536">
    <property type="entry name" value="hemK_fam"/>
    <property type="match status" value="1"/>
</dbReference>
<sequence length="288" mass="31058">MTPPPDARIEAVLRDARARVERAHEQPADAEWLLAHVLGKSRSYLYAHMDDVLDADVAARFEAALARRIAGEPLAYITGRKGFWRFELHVTPDTLVPRPETELLVELALAHLPRDRDVAIADLGTGSGAIALALAYERPRAHIVAVDASVAALDVARANARELRLPQVEFRVGDWCEALGGEQFDLIASNPPYIALGDLHLEALRYEPESALASGRDGLDAIRAILAGARACLRPGGILLLEHGQDQGGAVRALFATAGFHGVETSQDIEQRDRVTSGRLPGDDAALG</sequence>
<name>A0ABN6FQ30_9GAMM</name>
<dbReference type="InterPro" id="IPR019874">
    <property type="entry name" value="RF_methyltr_PrmC"/>
</dbReference>
<dbReference type="HAMAP" id="MF_02126">
    <property type="entry name" value="RF_methyltr_PrmC"/>
    <property type="match status" value="1"/>
</dbReference>
<dbReference type="InterPro" id="IPR004556">
    <property type="entry name" value="HemK-like"/>
</dbReference>
<dbReference type="InterPro" id="IPR050320">
    <property type="entry name" value="N5-glutamine_MTase"/>
</dbReference>
<dbReference type="SUPFAM" id="SSF53335">
    <property type="entry name" value="S-adenosyl-L-methionine-dependent methyltransferases"/>
    <property type="match status" value="1"/>
</dbReference>
<evidence type="ECO:0000256" key="3">
    <source>
        <dbReference type="ARBA" id="ARBA00022691"/>
    </source>
</evidence>
<comment type="catalytic activity">
    <reaction evidence="4 5">
        <text>L-glutaminyl-[peptide chain release factor] + S-adenosyl-L-methionine = N(5)-methyl-L-glutaminyl-[peptide chain release factor] + S-adenosyl-L-homocysteine + H(+)</text>
        <dbReference type="Rhea" id="RHEA:42896"/>
        <dbReference type="Rhea" id="RHEA-COMP:10271"/>
        <dbReference type="Rhea" id="RHEA-COMP:10272"/>
        <dbReference type="ChEBI" id="CHEBI:15378"/>
        <dbReference type="ChEBI" id="CHEBI:30011"/>
        <dbReference type="ChEBI" id="CHEBI:57856"/>
        <dbReference type="ChEBI" id="CHEBI:59789"/>
        <dbReference type="ChEBI" id="CHEBI:61891"/>
        <dbReference type="EC" id="2.1.1.297"/>
    </reaction>
</comment>
<dbReference type="Pfam" id="PF17827">
    <property type="entry name" value="PrmC_N"/>
    <property type="match status" value="1"/>
</dbReference>
<feature type="binding site" evidence="5">
    <location>
        <position position="190"/>
    </location>
    <ligand>
        <name>S-adenosyl-L-methionine</name>
        <dbReference type="ChEBI" id="CHEBI:59789"/>
    </ligand>
</feature>
<evidence type="ECO:0000256" key="6">
    <source>
        <dbReference type="SAM" id="MobiDB-lite"/>
    </source>
</evidence>
<gene>
    <name evidence="5 9" type="primary">prmC</name>
    <name evidence="9" type="ORF">LYSCAS_05550</name>
</gene>
<dbReference type="InterPro" id="IPR002052">
    <property type="entry name" value="DNA_methylase_N6_adenine_CS"/>
</dbReference>
<dbReference type="Gene3D" id="3.40.50.150">
    <property type="entry name" value="Vaccinia Virus protein VP39"/>
    <property type="match status" value="1"/>
</dbReference>
<organism evidence="9 10">
    <name type="scientific">Noviluteimonas caseinilytica</name>
    <dbReference type="NCBI Taxonomy" id="2675101"/>
    <lineage>
        <taxon>Bacteria</taxon>
        <taxon>Pseudomonadati</taxon>
        <taxon>Pseudomonadota</taxon>
        <taxon>Gammaproteobacteria</taxon>
        <taxon>Lysobacterales</taxon>
        <taxon>Lysobacteraceae</taxon>
        <taxon>Noviluteimonas</taxon>
    </lineage>
</organism>
<feature type="binding site" evidence="5">
    <location>
        <begin position="124"/>
        <end position="128"/>
    </location>
    <ligand>
        <name>S-adenosyl-L-methionine</name>
        <dbReference type="ChEBI" id="CHEBI:59789"/>
    </ligand>
</feature>
<dbReference type="Proteomes" id="UP000681317">
    <property type="component" value="Chromosome"/>
</dbReference>
<dbReference type="NCBIfam" id="TIGR03534">
    <property type="entry name" value="RF_mod_PrmC"/>
    <property type="match status" value="1"/>
</dbReference>
<dbReference type="PROSITE" id="PS00092">
    <property type="entry name" value="N6_MTASE"/>
    <property type="match status" value="1"/>
</dbReference>
<dbReference type="InterPro" id="IPR007848">
    <property type="entry name" value="Small_mtfrase_dom"/>
</dbReference>
<keyword evidence="1 5" id="KW-0489">Methyltransferase</keyword>
<evidence type="ECO:0000256" key="4">
    <source>
        <dbReference type="ARBA" id="ARBA00048391"/>
    </source>
</evidence>
<dbReference type="CDD" id="cd02440">
    <property type="entry name" value="AdoMet_MTases"/>
    <property type="match status" value="1"/>
</dbReference>
<dbReference type="EC" id="2.1.1.297" evidence="5"/>
<feature type="binding site" evidence="5">
    <location>
        <begin position="190"/>
        <end position="193"/>
    </location>
    <ligand>
        <name>substrate</name>
    </ligand>
</feature>
<dbReference type="RefSeq" id="WP_213435519.1">
    <property type="nucleotide sequence ID" value="NZ_AP024545.1"/>
</dbReference>
<dbReference type="PANTHER" id="PTHR18895:SF74">
    <property type="entry name" value="MTRF1L RELEASE FACTOR GLUTAMINE METHYLTRANSFERASE"/>
    <property type="match status" value="1"/>
</dbReference>
<evidence type="ECO:0000259" key="7">
    <source>
        <dbReference type="Pfam" id="PF05175"/>
    </source>
</evidence>
<evidence type="ECO:0000259" key="8">
    <source>
        <dbReference type="Pfam" id="PF17827"/>
    </source>
</evidence>
<comment type="function">
    <text evidence="5">Methylates the class 1 translation termination release factors RF1/PrfA and RF2/PrfB on the glutamine residue of the universally conserved GGQ motif.</text>
</comment>
<evidence type="ECO:0000313" key="9">
    <source>
        <dbReference type="EMBL" id="BCT91531.1"/>
    </source>
</evidence>
<keyword evidence="2 5" id="KW-0808">Transferase</keyword>
<accession>A0ABN6FQ30</accession>
<keyword evidence="10" id="KW-1185">Reference proteome</keyword>
<evidence type="ECO:0000256" key="1">
    <source>
        <dbReference type="ARBA" id="ARBA00022603"/>
    </source>
</evidence>
<feature type="domain" description="Release factor glutamine methyltransferase N-terminal" evidence="8">
    <location>
        <begin position="12"/>
        <end position="79"/>
    </location>
</feature>
<dbReference type="GO" id="GO:0008168">
    <property type="term" value="F:methyltransferase activity"/>
    <property type="evidence" value="ECO:0007669"/>
    <property type="project" value="UniProtKB-KW"/>
</dbReference>
<feature type="domain" description="Methyltransferase small" evidence="7">
    <location>
        <begin position="107"/>
        <end position="196"/>
    </location>
</feature>
<proteinExistence type="inferred from homology"/>
<dbReference type="EMBL" id="AP024545">
    <property type="protein sequence ID" value="BCT91531.1"/>
    <property type="molecule type" value="Genomic_DNA"/>
</dbReference>